<evidence type="ECO:0000256" key="6">
    <source>
        <dbReference type="ARBA" id="ARBA00022692"/>
    </source>
</evidence>
<dbReference type="Proteomes" id="UP001383192">
    <property type="component" value="Unassembled WGS sequence"/>
</dbReference>
<evidence type="ECO:0000256" key="5">
    <source>
        <dbReference type="ARBA" id="ARBA00022617"/>
    </source>
</evidence>
<dbReference type="InterPro" id="IPR001128">
    <property type="entry name" value="Cyt_P450"/>
</dbReference>
<dbReference type="GO" id="GO:0020037">
    <property type="term" value="F:heme binding"/>
    <property type="evidence" value="ECO:0007669"/>
    <property type="project" value="InterPro"/>
</dbReference>
<comment type="caution">
    <text evidence="14">The sequence shown here is derived from an EMBL/GenBank/DDBJ whole genome shotgun (WGS) entry which is preliminary data.</text>
</comment>
<keyword evidence="8" id="KW-1133">Transmembrane helix</keyword>
<protein>
    <recommendedName>
        <fullName evidence="16">Cytochrome P450</fullName>
    </recommendedName>
</protein>
<gene>
    <name evidence="14" type="ORF">VNI00_015741</name>
</gene>
<accession>A0AAW0BH75</accession>
<keyword evidence="12" id="KW-0472">Membrane</keyword>
<evidence type="ECO:0000313" key="15">
    <source>
        <dbReference type="Proteomes" id="UP001383192"/>
    </source>
</evidence>
<dbReference type="GO" id="GO:0016705">
    <property type="term" value="F:oxidoreductase activity, acting on paired donors, with incorporation or reduction of molecular oxygen"/>
    <property type="evidence" value="ECO:0007669"/>
    <property type="project" value="InterPro"/>
</dbReference>
<evidence type="ECO:0000256" key="3">
    <source>
        <dbReference type="ARBA" id="ARBA00004721"/>
    </source>
</evidence>
<dbReference type="PANTHER" id="PTHR24305">
    <property type="entry name" value="CYTOCHROME P450"/>
    <property type="match status" value="1"/>
</dbReference>
<evidence type="ECO:0000256" key="4">
    <source>
        <dbReference type="ARBA" id="ARBA00010617"/>
    </source>
</evidence>
<dbReference type="InterPro" id="IPR002401">
    <property type="entry name" value="Cyt_P450_E_grp-I"/>
</dbReference>
<comment type="cofactor">
    <cofactor evidence="1 13">
        <name>heme</name>
        <dbReference type="ChEBI" id="CHEBI:30413"/>
    </cofactor>
</comment>
<dbReference type="InterPro" id="IPR036396">
    <property type="entry name" value="Cyt_P450_sf"/>
</dbReference>
<evidence type="ECO:0000256" key="9">
    <source>
        <dbReference type="ARBA" id="ARBA00023002"/>
    </source>
</evidence>
<evidence type="ECO:0008006" key="16">
    <source>
        <dbReference type="Google" id="ProtNLM"/>
    </source>
</evidence>
<evidence type="ECO:0000256" key="7">
    <source>
        <dbReference type="ARBA" id="ARBA00022723"/>
    </source>
</evidence>
<comment type="subcellular location">
    <subcellularLocation>
        <location evidence="2">Membrane</location>
    </subcellularLocation>
</comment>
<dbReference type="Gene3D" id="1.10.630.10">
    <property type="entry name" value="Cytochrome P450"/>
    <property type="match status" value="1"/>
</dbReference>
<keyword evidence="7 13" id="KW-0479">Metal-binding</keyword>
<evidence type="ECO:0000256" key="1">
    <source>
        <dbReference type="ARBA" id="ARBA00001971"/>
    </source>
</evidence>
<comment type="pathway">
    <text evidence="3">Secondary metabolite biosynthesis; terpenoid biosynthesis.</text>
</comment>
<evidence type="ECO:0000256" key="8">
    <source>
        <dbReference type="ARBA" id="ARBA00022989"/>
    </source>
</evidence>
<feature type="binding site" description="axial binding residue" evidence="13">
    <location>
        <position position="433"/>
    </location>
    <ligand>
        <name>heme</name>
        <dbReference type="ChEBI" id="CHEBI:30413"/>
    </ligand>
    <ligandPart>
        <name>Fe</name>
        <dbReference type="ChEBI" id="CHEBI:18248"/>
    </ligandPart>
</feature>
<dbReference type="InterPro" id="IPR050121">
    <property type="entry name" value="Cytochrome_P450_monoxygenase"/>
</dbReference>
<evidence type="ECO:0000313" key="14">
    <source>
        <dbReference type="EMBL" id="KAK7026024.1"/>
    </source>
</evidence>
<dbReference type="PANTHER" id="PTHR24305:SF166">
    <property type="entry name" value="CYTOCHROME P450 12A4, MITOCHONDRIAL-RELATED"/>
    <property type="match status" value="1"/>
</dbReference>
<dbReference type="GO" id="GO:0005506">
    <property type="term" value="F:iron ion binding"/>
    <property type="evidence" value="ECO:0007669"/>
    <property type="project" value="InterPro"/>
</dbReference>
<comment type="similarity">
    <text evidence="4">Belongs to the cytochrome P450 family.</text>
</comment>
<dbReference type="GO" id="GO:0004497">
    <property type="term" value="F:monooxygenase activity"/>
    <property type="evidence" value="ECO:0007669"/>
    <property type="project" value="UniProtKB-KW"/>
</dbReference>
<reference evidence="14 15" key="1">
    <citation type="submission" date="2024-01" db="EMBL/GenBank/DDBJ databases">
        <title>A draft genome for a cacao thread blight-causing isolate of Paramarasmius palmivorus.</title>
        <authorList>
            <person name="Baruah I.K."/>
            <person name="Bukari Y."/>
            <person name="Amoako-Attah I."/>
            <person name="Meinhardt L.W."/>
            <person name="Bailey B.A."/>
            <person name="Cohen S.P."/>
        </authorList>
    </citation>
    <scope>NUCLEOTIDE SEQUENCE [LARGE SCALE GENOMIC DNA]</scope>
    <source>
        <strain evidence="14 15">GH-12</strain>
    </source>
</reference>
<organism evidence="14 15">
    <name type="scientific">Paramarasmius palmivorus</name>
    <dbReference type="NCBI Taxonomy" id="297713"/>
    <lineage>
        <taxon>Eukaryota</taxon>
        <taxon>Fungi</taxon>
        <taxon>Dikarya</taxon>
        <taxon>Basidiomycota</taxon>
        <taxon>Agaricomycotina</taxon>
        <taxon>Agaricomycetes</taxon>
        <taxon>Agaricomycetidae</taxon>
        <taxon>Agaricales</taxon>
        <taxon>Marasmiineae</taxon>
        <taxon>Marasmiaceae</taxon>
        <taxon>Paramarasmius</taxon>
    </lineage>
</organism>
<evidence type="ECO:0000256" key="12">
    <source>
        <dbReference type="ARBA" id="ARBA00023136"/>
    </source>
</evidence>
<keyword evidence="9" id="KW-0560">Oxidoreductase</keyword>
<evidence type="ECO:0000256" key="2">
    <source>
        <dbReference type="ARBA" id="ARBA00004370"/>
    </source>
</evidence>
<dbReference type="PRINTS" id="PR00385">
    <property type="entry name" value="P450"/>
</dbReference>
<name>A0AAW0BH75_9AGAR</name>
<sequence length="492" mass="56118">MPELLFSERYGDYEFQWQRAFGKTYRVKGCLGEDRVFTCDPMTLRYISKNNQIFTTGYYMRHFTWMLMGEYALPRVYHNVHRRIRLVMNTAFSQSRVQGVFPILRSISTRAIDKLDEKIDASGLDNPVVDVYHLIQHTTADAAAEAIMGDCFNALEDDGSVEVSRIHQNIVFASSTKTKSALLVDSLLPFIPSMLLRASLSLPTTTYNLLSRYRKVTAEWSDRLYKQKLENLRLGLDTGNDLLGISAQENEKFRRMMIAAQDTTGNTLAFALFEFARYPEWQDKVRKEIMQLQGHLSCSNLDKLIYLNAHIKETLRYYPALPNNERLAVKDALLPLSAPLKTNDGRTLSELHIKKGQLVIIGIASYNRQVDGYHHWHAGLCLSVFRDPDIWGQDAHEFDPYRWTDERSATIPTGTAFGPYANLATFFGGPHICLGWRLALLEMQVILADLLSRFLFEEAEGVVIRPCVAVTMQPVSENGILHLPLQVKKLNP</sequence>
<keyword evidence="11" id="KW-0503">Monooxygenase</keyword>
<dbReference type="SUPFAM" id="SSF48264">
    <property type="entry name" value="Cytochrome P450"/>
    <property type="match status" value="1"/>
</dbReference>
<keyword evidence="6" id="KW-0812">Transmembrane</keyword>
<keyword evidence="15" id="KW-1185">Reference proteome</keyword>
<evidence type="ECO:0000256" key="10">
    <source>
        <dbReference type="ARBA" id="ARBA00023004"/>
    </source>
</evidence>
<keyword evidence="10 13" id="KW-0408">Iron</keyword>
<dbReference type="Pfam" id="PF00067">
    <property type="entry name" value="p450"/>
    <property type="match status" value="2"/>
</dbReference>
<dbReference type="AlphaFoldDB" id="A0AAW0BH75"/>
<evidence type="ECO:0000256" key="13">
    <source>
        <dbReference type="PIRSR" id="PIRSR602401-1"/>
    </source>
</evidence>
<dbReference type="EMBL" id="JAYKXP010000108">
    <property type="protein sequence ID" value="KAK7026024.1"/>
    <property type="molecule type" value="Genomic_DNA"/>
</dbReference>
<keyword evidence="5 13" id="KW-0349">Heme</keyword>
<evidence type="ECO:0000256" key="11">
    <source>
        <dbReference type="ARBA" id="ARBA00023033"/>
    </source>
</evidence>
<dbReference type="GO" id="GO:0016020">
    <property type="term" value="C:membrane"/>
    <property type="evidence" value="ECO:0007669"/>
    <property type="project" value="UniProtKB-SubCell"/>
</dbReference>
<proteinExistence type="inferred from homology"/>
<dbReference type="PRINTS" id="PR00463">
    <property type="entry name" value="EP450I"/>
</dbReference>